<keyword evidence="6" id="KW-0997">Cell inner membrane</keyword>
<evidence type="ECO:0000256" key="10">
    <source>
        <dbReference type="SAM" id="Coils"/>
    </source>
</evidence>
<evidence type="ECO:0000256" key="5">
    <source>
        <dbReference type="ARBA" id="ARBA00022481"/>
    </source>
</evidence>
<sequence length="235" mass="26869">MKRCAGFTLLELLIAIAIFAVLAMGTWRMLGAVLDSDEATREQERQLRELVRAISAFERDVRQLVARPIRDAYGEPRAALLSEHEGDDDSIELTRSGWRNPTGSQRSRLQRVRWQLSGERLERRYWTVLDQAQDSLPQVQSTLDGVTAMKLRYMDETGDWQDSWPPAGLAEDERLDRLPRALELTLEHRRYGELRRVVRLVDNPPRQRPQAGGGQQDGDQQPDGGQQDGEQEPVQ</sequence>
<dbReference type="InterPro" id="IPR010055">
    <property type="entry name" value="T2SS_protein-GspJ"/>
</dbReference>
<evidence type="ECO:0000313" key="13">
    <source>
        <dbReference type="Proteomes" id="UP000015503"/>
    </source>
</evidence>
<keyword evidence="4" id="KW-1003">Cell membrane</keyword>
<dbReference type="Pfam" id="PF07963">
    <property type="entry name" value="N_methyl"/>
    <property type="match status" value="1"/>
</dbReference>
<accession>S6AU22</accession>
<dbReference type="AlphaFoldDB" id="S6AU22"/>
<dbReference type="InterPro" id="IPR051621">
    <property type="entry name" value="T2SS_protein_J"/>
</dbReference>
<feature type="coiled-coil region" evidence="10">
    <location>
        <begin position="40"/>
        <end position="67"/>
    </location>
</feature>
<feature type="region of interest" description="Disordered" evidence="11">
    <location>
        <begin position="198"/>
        <end position="235"/>
    </location>
</feature>
<dbReference type="GO" id="GO:0005886">
    <property type="term" value="C:plasma membrane"/>
    <property type="evidence" value="ECO:0007669"/>
    <property type="project" value="UniProtKB-SubCell"/>
</dbReference>
<dbReference type="EMBL" id="AP013068">
    <property type="protein sequence ID" value="BAN47761.1"/>
    <property type="molecule type" value="Genomic_DNA"/>
</dbReference>
<dbReference type="KEGG" id="pre:PCA10_20290"/>
<comment type="similarity">
    <text evidence="2">Belongs to the GSP J family.</text>
</comment>
<dbReference type="eggNOG" id="COG4795">
    <property type="taxonomic scope" value="Bacteria"/>
</dbReference>
<dbReference type="HOGENOM" id="CLU_093850_1_1_6"/>
<evidence type="ECO:0000256" key="1">
    <source>
        <dbReference type="ARBA" id="ARBA00004377"/>
    </source>
</evidence>
<keyword evidence="8" id="KW-1133">Transmembrane helix</keyword>
<dbReference type="InterPro" id="IPR045584">
    <property type="entry name" value="Pilin-like"/>
</dbReference>
<dbReference type="PATRIC" id="fig|1245471.3.peg.2045"/>
<evidence type="ECO:0000256" key="11">
    <source>
        <dbReference type="SAM" id="MobiDB-lite"/>
    </source>
</evidence>
<proteinExistence type="inferred from homology"/>
<protein>
    <recommendedName>
        <fullName evidence="3">Type II secretion system protein J</fullName>
    </recommendedName>
</protein>
<dbReference type="PANTHER" id="PTHR39583:SF2">
    <property type="entry name" value="TYPE II SECRETION SYSTEM PROTEIN J"/>
    <property type="match status" value="1"/>
</dbReference>
<dbReference type="Gene3D" id="2.10.70.20">
    <property type="entry name" value="gspk-gspi-gspj complex like domains"/>
    <property type="match status" value="1"/>
</dbReference>
<evidence type="ECO:0000256" key="2">
    <source>
        <dbReference type="ARBA" id="ARBA00011084"/>
    </source>
</evidence>
<dbReference type="Proteomes" id="UP000015503">
    <property type="component" value="Chromosome"/>
</dbReference>
<keyword evidence="7" id="KW-0812">Transmembrane</keyword>
<evidence type="ECO:0000256" key="6">
    <source>
        <dbReference type="ARBA" id="ARBA00022519"/>
    </source>
</evidence>
<reference evidence="12 13" key="1">
    <citation type="journal article" date="2013" name="Genome Announc.">
        <title>Complete Genome Sequence of the Carbazole Degrader Pseudomonas resinovorans Strain CA10 (NBRC 106553).</title>
        <authorList>
            <person name="Shintani M."/>
            <person name="Hosoyama A."/>
            <person name="Ohji S."/>
            <person name="Tsuchikane K."/>
            <person name="Takarada H."/>
            <person name="Yamazoe A."/>
            <person name="Fujita N."/>
            <person name="Nojiri H."/>
        </authorList>
    </citation>
    <scope>NUCLEOTIDE SEQUENCE [LARGE SCALE GENOMIC DNA]</scope>
    <source>
        <strain evidence="12 13">NBRC 106553</strain>
    </source>
</reference>
<keyword evidence="13" id="KW-1185">Reference proteome</keyword>
<organism evidence="12 13">
    <name type="scientific">Metapseudomonas resinovorans NBRC 106553</name>
    <dbReference type="NCBI Taxonomy" id="1245471"/>
    <lineage>
        <taxon>Bacteria</taxon>
        <taxon>Pseudomonadati</taxon>
        <taxon>Pseudomonadota</taxon>
        <taxon>Gammaproteobacteria</taxon>
        <taxon>Pseudomonadales</taxon>
        <taxon>Pseudomonadaceae</taxon>
        <taxon>Metapseudomonas</taxon>
    </lineage>
</organism>
<dbReference type="NCBIfam" id="TIGR02532">
    <property type="entry name" value="IV_pilin_GFxxxE"/>
    <property type="match status" value="1"/>
</dbReference>
<dbReference type="GO" id="GO:0015627">
    <property type="term" value="C:type II protein secretion system complex"/>
    <property type="evidence" value="ECO:0007669"/>
    <property type="project" value="InterPro"/>
</dbReference>
<dbReference type="InterPro" id="IPR012902">
    <property type="entry name" value="N_methyl_site"/>
</dbReference>
<dbReference type="Pfam" id="PF11612">
    <property type="entry name" value="T2SSJ"/>
    <property type="match status" value="1"/>
</dbReference>
<evidence type="ECO:0000256" key="9">
    <source>
        <dbReference type="ARBA" id="ARBA00023136"/>
    </source>
</evidence>
<comment type="subcellular location">
    <subcellularLocation>
        <location evidence="1">Cell inner membrane</location>
        <topology evidence="1">Single-pass membrane protein</topology>
    </subcellularLocation>
</comment>
<evidence type="ECO:0000313" key="12">
    <source>
        <dbReference type="EMBL" id="BAN47761.1"/>
    </source>
</evidence>
<dbReference type="Gene3D" id="3.10.610.10">
    <property type="entry name" value="GSPII I/J protein-like"/>
    <property type="match status" value="1"/>
</dbReference>
<dbReference type="NCBIfam" id="TIGR01711">
    <property type="entry name" value="gspJ"/>
    <property type="match status" value="1"/>
</dbReference>
<name>S6AU22_METRE</name>
<keyword evidence="5" id="KW-0488">Methylation</keyword>
<dbReference type="SUPFAM" id="SSF54523">
    <property type="entry name" value="Pili subunits"/>
    <property type="match status" value="1"/>
</dbReference>
<gene>
    <name evidence="12" type="ORF">PCA10_20290</name>
</gene>
<dbReference type="PANTHER" id="PTHR39583">
    <property type="entry name" value="TYPE II SECRETION SYSTEM PROTEIN J-RELATED"/>
    <property type="match status" value="1"/>
</dbReference>
<dbReference type="OrthoDB" id="9794345at2"/>
<dbReference type="GO" id="GO:0015628">
    <property type="term" value="P:protein secretion by the type II secretion system"/>
    <property type="evidence" value="ECO:0007669"/>
    <property type="project" value="InterPro"/>
</dbReference>
<dbReference type="RefSeq" id="WP_016491961.1">
    <property type="nucleotide sequence ID" value="NC_021499.1"/>
</dbReference>
<dbReference type="STRING" id="1245471.PCA10_20290"/>
<evidence type="ECO:0000256" key="7">
    <source>
        <dbReference type="ARBA" id="ARBA00022692"/>
    </source>
</evidence>
<evidence type="ECO:0000256" key="3">
    <source>
        <dbReference type="ARBA" id="ARBA00021539"/>
    </source>
</evidence>
<evidence type="ECO:0000256" key="4">
    <source>
        <dbReference type="ARBA" id="ARBA00022475"/>
    </source>
</evidence>
<evidence type="ECO:0000256" key="8">
    <source>
        <dbReference type="ARBA" id="ARBA00022989"/>
    </source>
</evidence>
<keyword evidence="10" id="KW-0175">Coiled coil</keyword>
<keyword evidence="9" id="KW-0472">Membrane</keyword>